<sequence length="225" mass="24176">MTITRPGAVIENVIINGTLSVKAANVTIKNCIIQNFGWWGIEGEGAANLRIENCDIIGPGAKAASNSAILGSGTFVGNDIRGVTIGIQTTDGASTIRDNYIHDLASGVADPHYDGITVLGRQNQVVIEHNTISVPNDHGTAAVFIKNDFGPIDDVVVRNNLMYGDPSYAMYVAAITPNGTITNVVIENNYIERGAYGYIAVENSKPIIRNNVEWNNHVDPIPYPR</sequence>
<dbReference type="OrthoDB" id="505641at2"/>
<dbReference type="InterPro" id="IPR011050">
    <property type="entry name" value="Pectin_lyase_fold/virulence"/>
</dbReference>
<accession>A0A0R3MF37</accession>
<dbReference type="AlphaFoldDB" id="A0A0R3MF37"/>
<gene>
    <name evidence="2" type="ORF">CQ13_09350</name>
</gene>
<comment type="caution">
    <text evidence="2">The sequence shown here is derived from an EMBL/GenBank/DDBJ whole genome shotgun (WGS) entry which is preliminary data.</text>
</comment>
<protein>
    <recommendedName>
        <fullName evidence="1">Right handed beta helix domain-containing protein</fullName>
    </recommendedName>
</protein>
<organism evidence="2 3">
    <name type="scientific">Bradyrhizobium retamae</name>
    <dbReference type="NCBI Taxonomy" id="1300035"/>
    <lineage>
        <taxon>Bacteria</taxon>
        <taxon>Pseudomonadati</taxon>
        <taxon>Pseudomonadota</taxon>
        <taxon>Alphaproteobacteria</taxon>
        <taxon>Hyphomicrobiales</taxon>
        <taxon>Nitrobacteraceae</taxon>
        <taxon>Bradyrhizobium</taxon>
    </lineage>
</organism>
<dbReference type="Gene3D" id="2.160.20.10">
    <property type="entry name" value="Single-stranded right-handed beta-helix, Pectin lyase-like"/>
    <property type="match status" value="1"/>
</dbReference>
<proteinExistence type="predicted"/>
<evidence type="ECO:0000259" key="1">
    <source>
        <dbReference type="Pfam" id="PF13229"/>
    </source>
</evidence>
<dbReference type="InterPro" id="IPR012334">
    <property type="entry name" value="Pectin_lyas_fold"/>
</dbReference>
<feature type="domain" description="Right handed beta helix" evidence="1">
    <location>
        <begin position="10"/>
        <end position="133"/>
    </location>
</feature>
<name>A0A0R3MF37_9BRAD</name>
<dbReference type="InterPro" id="IPR006626">
    <property type="entry name" value="PbH1"/>
</dbReference>
<dbReference type="InterPro" id="IPR039448">
    <property type="entry name" value="Beta_helix"/>
</dbReference>
<keyword evidence="3" id="KW-1185">Reference proteome</keyword>
<reference evidence="2 3" key="1">
    <citation type="submission" date="2014-03" db="EMBL/GenBank/DDBJ databases">
        <title>Bradyrhizobium valentinum sp. nov., isolated from effective nodules of Lupinus mariae-josephae, a lupine endemic of basic-lime soils in Eastern Spain.</title>
        <authorList>
            <person name="Duran D."/>
            <person name="Rey L."/>
            <person name="Navarro A."/>
            <person name="Busquets A."/>
            <person name="Imperial J."/>
            <person name="Ruiz-Argueso T."/>
        </authorList>
    </citation>
    <scope>NUCLEOTIDE SEQUENCE [LARGE SCALE GENOMIC DNA]</scope>
    <source>
        <strain evidence="2 3">Ro19</strain>
    </source>
</reference>
<dbReference type="Proteomes" id="UP000052023">
    <property type="component" value="Unassembled WGS sequence"/>
</dbReference>
<dbReference type="SUPFAM" id="SSF51126">
    <property type="entry name" value="Pectin lyase-like"/>
    <property type="match status" value="1"/>
</dbReference>
<dbReference type="SMART" id="SM00710">
    <property type="entry name" value="PbH1"/>
    <property type="match status" value="6"/>
</dbReference>
<evidence type="ECO:0000313" key="2">
    <source>
        <dbReference type="EMBL" id="KRR18871.1"/>
    </source>
</evidence>
<dbReference type="EMBL" id="LLYA01000192">
    <property type="protein sequence ID" value="KRR18871.1"/>
    <property type="molecule type" value="Genomic_DNA"/>
</dbReference>
<dbReference type="Pfam" id="PF13229">
    <property type="entry name" value="Beta_helix"/>
    <property type="match status" value="1"/>
</dbReference>
<evidence type="ECO:0000313" key="3">
    <source>
        <dbReference type="Proteomes" id="UP000052023"/>
    </source>
</evidence>